<dbReference type="EMBL" id="BOMM01000098">
    <property type="protein sequence ID" value="GIE16750.1"/>
    <property type="molecule type" value="Genomic_DNA"/>
</dbReference>
<accession>A0A919J905</accession>
<dbReference type="Proteomes" id="UP000598174">
    <property type="component" value="Unassembled WGS sequence"/>
</dbReference>
<keyword evidence="1" id="KW-0812">Transmembrane</keyword>
<comment type="caution">
    <text evidence="2">The sequence shown here is derived from an EMBL/GenBank/DDBJ whole genome shotgun (WGS) entry which is preliminary data.</text>
</comment>
<feature type="transmembrane region" description="Helical" evidence="1">
    <location>
        <begin position="72"/>
        <end position="94"/>
    </location>
</feature>
<dbReference type="RefSeq" id="WP_203823071.1">
    <property type="nucleotide sequence ID" value="NZ_BAAABP010000067.1"/>
</dbReference>
<feature type="transmembrane region" description="Helical" evidence="1">
    <location>
        <begin position="38"/>
        <end position="60"/>
    </location>
</feature>
<evidence type="ECO:0000313" key="2">
    <source>
        <dbReference type="EMBL" id="GIE16750.1"/>
    </source>
</evidence>
<proteinExistence type="predicted"/>
<evidence type="ECO:0000313" key="3">
    <source>
        <dbReference type="Proteomes" id="UP000598174"/>
    </source>
</evidence>
<reference evidence="2" key="1">
    <citation type="submission" date="2021-01" db="EMBL/GenBank/DDBJ databases">
        <title>Whole genome shotgun sequence of Actinoplanes ferrugineus NBRC 15555.</title>
        <authorList>
            <person name="Komaki H."/>
            <person name="Tamura T."/>
        </authorList>
    </citation>
    <scope>NUCLEOTIDE SEQUENCE</scope>
    <source>
        <strain evidence="2">NBRC 15555</strain>
    </source>
</reference>
<protein>
    <submittedName>
        <fullName evidence="2">Uncharacterized protein</fullName>
    </submittedName>
</protein>
<gene>
    <name evidence="2" type="ORF">Afe05nite_85900</name>
</gene>
<sequence>MEAGTETQDLRALTHTIDETSDNIGHTEKQTRRRGQRCFWSGLGIIFATFLLCLATAIISEQNVYHSRAGQLFGVLAIIPLMLAGLALVIVGGLEHRHRPERAASRGTFAATQRNSLLLERLRVDHDERYQTLFGLTAPVPGRLAELTERVAALETTVEKVPDYGQAVLDGVELGRREIRH</sequence>
<organism evidence="2 3">
    <name type="scientific">Paractinoplanes ferrugineus</name>
    <dbReference type="NCBI Taxonomy" id="113564"/>
    <lineage>
        <taxon>Bacteria</taxon>
        <taxon>Bacillati</taxon>
        <taxon>Actinomycetota</taxon>
        <taxon>Actinomycetes</taxon>
        <taxon>Micromonosporales</taxon>
        <taxon>Micromonosporaceae</taxon>
        <taxon>Paractinoplanes</taxon>
    </lineage>
</organism>
<keyword evidence="3" id="KW-1185">Reference proteome</keyword>
<keyword evidence="1" id="KW-1133">Transmembrane helix</keyword>
<evidence type="ECO:0000256" key="1">
    <source>
        <dbReference type="SAM" id="Phobius"/>
    </source>
</evidence>
<keyword evidence="1" id="KW-0472">Membrane</keyword>
<name>A0A919J905_9ACTN</name>
<dbReference type="AlphaFoldDB" id="A0A919J905"/>